<proteinExistence type="predicted"/>
<keyword evidence="3" id="KW-1185">Reference proteome</keyword>
<dbReference type="GO" id="GO:0000160">
    <property type="term" value="P:phosphorelay signal transduction system"/>
    <property type="evidence" value="ECO:0007669"/>
    <property type="project" value="InterPro"/>
</dbReference>
<evidence type="ECO:0000313" key="2">
    <source>
        <dbReference type="EMBL" id="AAK14531.1"/>
    </source>
</evidence>
<evidence type="ECO:0000313" key="3">
    <source>
        <dbReference type="Proteomes" id="UP000000864"/>
    </source>
</evidence>
<protein>
    <submittedName>
        <fullName evidence="2">EsV-1-113</fullName>
    </submittedName>
</protein>
<dbReference type="Gene3D" id="1.20.120.160">
    <property type="entry name" value="HPT domain"/>
    <property type="match status" value="1"/>
</dbReference>
<accession>Q8QNG6</accession>
<feature type="domain" description="HPt" evidence="1">
    <location>
        <begin position="17"/>
        <end position="108"/>
    </location>
</feature>
<sequence>MEKVLCVKGALEMCDNDEEFLKEMVGLMRDDIMKCLSLLAEAFDDNDSSRTREVAHRVKGQAAMLAAKDLLLQSKKVEDAAKIGFCTKTEYLSLVLNMKEFVRCTKDV</sequence>
<organism evidence="2 3">
    <name type="scientific">Ectocarpus siliculosus virus 1 (isolate New Zealand/Kaikoura/1988)</name>
    <name type="common">EsV-1</name>
    <dbReference type="NCBI Taxonomy" id="654926"/>
    <lineage>
        <taxon>Viruses</taxon>
        <taxon>Varidnaviria</taxon>
        <taxon>Bamfordvirae</taxon>
        <taxon>Nucleocytoviricota</taxon>
        <taxon>Megaviricetes</taxon>
        <taxon>Algavirales</taxon>
        <taxon>Phycodnaviridae</taxon>
        <taxon>Phaeovirus</taxon>
        <taxon>Phaeovirus unasiliculosus</taxon>
        <taxon>Ectocarpus siliculosus virus 1</taxon>
    </lineage>
</organism>
<reference evidence="2 3" key="3">
    <citation type="journal article" date="2000" name="Virology">
        <title>Characterization and immunolocalization of major structural proteins in the brown algal virus EsV-1.</title>
        <authorList>
            <person name="Delaroque N."/>
            <person name="Wolf S."/>
            <person name="Muller D.G."/>
            <person name="Knippers R."/>
        </authorList>
    </citation>
    <scope>NUCLEOTIDE SEQUENCE [LARGE SCALE GENOMIC DNA]</scope>
    <source>
        <strain evidence="3">Isolate New Zealand/Kaikoura/1988</strain>
    </source>
</reference>
<reference evidence="2 3" key="2">
    <citation type="journal article" date="1998" name="Adv. Virus Res.">
        <title>Viruses in marine brown algae.</title>
        <authorList>
            <person name="Muller D.G."/>
            <person name="Kapp M."/>
            <person name="Knippers R."/>
        </authorList>
    </citation>
    <scope>NUCLEOTIDE SEQUENCE [LARGE SCALE GENOMIC DNA]</scope>
    <source>
        <strain evidence="3">Isolate New Zealand/Kaikoura/1988</strain>
    </source>
</reference>
<evidence type="ECO:0000259" key="1">
    <source>
        <dbReference type="PROSITE" id="PS50894"/>
    </source>
</evidence>
<dbReference type="KEGG" id="vg:920772"/>
<dbReference type="InterPro" id="IPR036641">
    <property type="entry name" value="HPT_dom_sf"/>
</dbReference>
<dbReference type="Pfam" id="PF01627">
    <property type="entry name" value="Hpt"/>
    <property type="match status" value="1"/>
</dbReference>
<name>Q8QNG6_ESV1K</name>
<reference evidence="2 3" key="4">
    <citation type="journal article" date="2000" name="Virology">
        <title>The brown algal virus EsV-1 particle contains a putative hybrid histidine kinase.</title>
        <authorList>
            <person name="Delaroque N."/>
            <person name="Wolf S."/>
            <person name="Muller D.G."/>
            <person name="Knippers R."/>
        </authorList>
    </citation>
    <scope>NUCLEOTIDE SEQUENCE [LARGE SCALE GENOMIC DNA]</scope>
    <source>
        <strain evidence="3">Isolate New Zealand/Kaikoura/1988</strain>
    </source>
</reference>
<dbReference type="InterPro" id="IPR008207">
    <property type="entry name" value="Sig_transdc_His_kin_Hpt_dom"/>
</dbReference>
<reference evidence="2 3" key="1">
    <citation type="journal article" date="1995" name="Virology">
        <title>Coat protein of the Ectocarpus siliculosus virus.</title>
        <authorList>
            <person name="Klein M."/>
            <person name="Lanka S.T."/>
            <person name="Knippers R."/>
            <person name="Muller D.G."/>
        </authorList>
    </citation>
    <scope>NUCLEOTIDE SEQUENCE [LARGE SCALE GENOMIC DNA]</scope>
    <source>
        <strain evidence="3">Isolate New Zealand/Kaikoura/1988</strain>
    </source>
</reference>
<dbReference type="EMBL" id="AF204951">
    <property type="protein sequence ID" value="AAK14531.1"/>
    <property type="molecule type" value="Genomic_DNA"/>
</dbReference>
<gene>
    <name evidence="2" type="primary">ORF 113</name>
</gene>
<organismHost>
    <name type="scientific">Ectocarpus siliculosus</name>
    <name type="common">Brown alga</name>
    <name type="synonym">Conferva siliculosa</name>
    <dbReference type="NCBI Taxonomy" id="2880"/>
</organismHost>
<dbReference type="PROSITE" id="PS50894">
    <property type="entry name" value="HPT"/>
    <property type="match status" value="1"/>
</dbReference>
<dbReference type="SUPFAM" id="SSF47226">
    <property type="entry name" value="Histidine-containing phosphotransfer domain, HPT domain"/>
    <property type="match status" value="1"/>
</dbReference>
<dbReference type="Proteomes" id="UP000000864">
    <property type="component" value="Segment"/>
</dbReference>